<dbReference type="RefSeq" id="WP_212519091.1">
    <property type="nucleotide sequence ID" value="NZ_JAGSOH010000046.1"/>
</dbReference>
<name>A0A941EF68_9ACTN</name>
<proteinExistence type="predicted"/>
<feature type="domain" description="N-acetyltransferase" evidence="1">
    <location>
        <begin position="123"/>
        <end position="260"/>
    </location>
</feature>
<comment type="caution">
    <text evidence="2">The sequence shown here is derived from an EMBL/GenBank/DDBJ whole genome shotgun (WGS) entry which is preliminary data.</text>
</comment>
<dbReference type="AlphaFoldDB" id="A0A941EF68"/>
<keyword evidence="2" id="KW-0012">Acyltransferase</keyword>
<keyword evidence="2" id="KW-0808">Transferase</keyword>
<dbReference type="EMBL" id="JAGSOH010000046">
    <property type="protein sequence ID" value="MBR7827949.1"/>
    <property type="molecule type" value="Genomic_DNA"/>
</dbReference>
<dbReference type="InterPro" id="IPR016181">
    <property type="entry name" value="Acyl_CoA_acyltransferase"/>
</dbReference>
<gene>
    <name evidence="2" type="ORF">KDK95_16655</name>
</gene>
<evidence type="ECO:0000259" key="1">
    <source>
        <dbReference type="PROSITE" id="PS51186"/>
    </source>
</evidence>
<dbReference type="CDD" id="cd04301">
    <property type="entry name" value="NAT_SF"/>
    <property type="match status" value="1"/>
</dbReference>
<dbReference type="InterPro" id="IPR000182">
    <property type="entry name" value="GNAT_dom"/>
</dbReference>
<reference evidence="2" key="1">
    <citation type="submission" date="2021-04" db="EMBL/GenBank/DDBJ databases">
        <title>Genome based classification of Actinospica acidithermotolerans sp. nov., an actinobacterium isolated from an Indonesian hot spring.</title>
        <authorList>
            <person name="Kusuma A.B."/>
            <person name="Putra K.E."/>
            <person name="Nafisah S."/>
            <person name="Loh J."/>
            <person name="Nouioui I."/>
            <person name="Goodfellow M."/>
        </authorList>
    </citation>
    <scope>NUCLEOTIDE SEQUENCE</scope>
    <source>
        <strain evidence="2">MGRD01-02</strain>
    </source>
</reference>
<protein>
    <submittedName>
        <fullName evidence="2">GNAT family N-acetyltransferase</fullName>
        <ecNumber evidence="2">2.3.1.-</ecNumber>
    </submittedName>
</protein>
<organism evidence="2 3">
    <name type="scientific">Actinospica acidithermotolerans</name>
    <dbReference type="NCBI Taxonomy" id="2828514"/>
    <lineage>
        <taxon>Bacteria</taxon>
        <taxon>Bacillati</taxon>
        <taxon>Actinomycetota</taxon>
        <taxon>Actinomycetes</taxon>
        <taxon>Catenulisporales</taxon>
        <taxon>Actinospicaceae</taxon>
        <taxon>Actinospica</taxon>
    </lineage>
</organism>
<sequence length="260" mass="28373">MDSAAVLALFDRQLRRDHHGEGPGDRVERVGDVVRLVASGGAGWCGVVWSDLNARNADAAIAEQVRYFTELGREFEWKHYSHDMPADLADRLLKAGFAPEEPEALMIAEIAGLPTEPRLPEGVRIVEVTDAAGVAQMVRAHDAAFGRPSPRLEQQLLRQVADRDASLVALVVLAGDDEPVCAARLELHKGTEFGSLWGGGTAPRWRGQGIYKATVAYRARIAAERGCRYLQVDASDDSRPILGRLGFHPLAVTTPFVYEP</sequence>
<dbReference type="Pfam" id="PF13480">
    <property type="entry name" value="Acetyltransf_6"/>
    <property type="match status" value="1"/>
</dbReference>
<keyword evidence="3" id="KW-1185">Reference proteome</keyword>
<dbReference type="Gene3D" id="3.40.630.30">
    <property type="match status" value="1"/>
</dbReference>
<dbReference type="Proteomes" id="UP000676325">
    <property type="component" value="Unassembled WGS sequence"/>
</dbReference>
<dbReference type="SUPFAM" id="SSF55729">
    <property type="entry name" value="Acyl-CoA N-acyltransferases (Nat)"/>
    <property type="match status" value="1"/>
</dbReference>
<dbReference type="EC" id="2.3.1.-" evidence="2"/>
<evidence type="ECO:0000313" key="2">
    <source>
        <dbReference type="EMBL" id="MBR7827949.1"/>
    </source>
</evidence>
<accession>A0A941EF68</accession>
<dbReference type="PROSITE" id="PS51186">
    <property type="entry name" value="GNAT"/>
    <property type="match status" value="1"/>
</dbReference>
<dbReference type="GO" id="GO:0016747">
    <property type="term" value="F:acyltransferase activity, transferring groups other than amino-acyl groups"/>
    <property type="evidence" value="ECO:0007669"/>
    <property type="project" value="InterPro"/>
</dbReference>
<evidence type="ECO:0000313" key="3">
    <source>
        <dbReference type="Proteomes" id="UP000676325"/>
    </source>
</evidence>
<dbReference type="InterPro" id="IPR038740">
    <property type="entry name" value="BioF2-like_GNAT_dom"/>
</dbReference>